<evidence type="ECO:0000256" key="7">
    <source>
        <dbReference type="ARBA" id="ARBA00025401"/>
    </source>
</evidence>
<keyword evidence="12" id="KW-1185">Reference proteome</keyword>
<dbReference type="Pfam" id="PF02463">
    <property type="entry name" value="SMC_N"/>
    <property type="match status" value="1"/>
</dbReference>
<evidence type="ECO:0000256" key="3">
    <source>
        <dbReference type="ARBA" id="ARBA00020170"/>
    </source>
</evidence>
<evidence type="ECO:0000313" key="12">
    <source>
        <dbReference type="Proteomes" id="UP001056610"/>
    </source>
</evidence>
<evidence type="ECO:0000256" key="1">
    <source>
        <dbReference type="ARBA" id="ARBA00004496"/>
    </source>
</evidence>
<protein>
    <recommendedName>
        <fullName evidence="3 8">DNA replication and repair protein RecF</fullName>
    </recommendedName>
</protein>
<dbReference type="Proteomes" id="UP001056610">
    <property type="component" value="Chromosome"/>
</dbReference>
<keyword evidence="8 9" id="KW-0235">DNA replication</keyword>
<dbReference type="EMBL" id="CP097320">
    <property type="protein sequence ID" value="UQX11033.1"/>
    <property type="molecule type" value="Genomic_DNA"/>
</dbReference>
<keyword evidence="5 8" id="KW-0234">DNA repair</keyword>
<dbReference type="PANTHER" id="PTHR32182:SF0">
    <property type="entry name" value="DNA REPLICATION AND REPAIR PROTEIN RECF"/>
    <property type="match status" value="1"/>
</dbReference>
<evidence type="ECO:0000256" key="9">
    <source>
        <dbReference type="RuleBase" id="RU000578"/>
    </source>
</evidence>
<keyword evidence="8 9" id="KW-0238">DNA-binding</keyword>
<evidence type="ECO:0000256" key="8">
    <source>
        <dbReference type="HAMAP-Rule" id="MF_00365"/>
    </source>
</evidence>
<dbReference type="NCBIfam" id="TIGR00611">
    <property type="entry name" value="recf"/>
    <property type="match status" value="1"/>
</dbReference>
<dbReference type="InterPro" id="IPR003395">
    <property type="entry name" value="RecF/RecN/SMC_N"/>
</dbReference>
<evidence type="ECO:0000256" key="2">
    <source>
        <dbReference type="ARBA" id="ARBA00008016"/>
    </source>
</evidence>
<dbReference type="PROSITE" id="PS00617">
    <property type="entry name" value="RECF_1"/>
    <property type="match status" value="1"/>
</dbReference>
<sequence>MYVRHLGLRDFRSWEHAELELAPGRTVFVGPNGYGKTNLIEALWYSATLSSHRVATDAPLVRVGAARAVVSTIVVNDGRECAVDLEIAAGRANKARLNRSPVRSPREVVGVLRAVLFAPEDLALVRGDPADRRRYLDDLAAVRRPRVAAVRADYEKVLRQRTALLKSASGARFRGDRGGVDTLDVWDGHLAAHGAELMAARIDLVNELAPEVQKSYQLLAPGARSATISYRTSVDVDPDRTDTEELRAALLAQMTARRDAELERGVCLVGPHRDDLELRLGEQPAKGFASHGESWSLALALRLAAYELLRADGSDPVLLLDDVFAELDTARRDALAAAAASAEQALVTAAVLDDIPRGWDAKPVTIALHDGDSGAVSAVQT</sequence>
<evidence type="ECO:0000256" key="6">
    <source>
        <dbReference type="ARBA" id="ARBA00023236"/>
    </source>
</evidence>
<proteinExistence type="inferred from homology"/>
<evidence type="ECO:0000256" key="4">
    <source>
        <dbReference type="ARBA" id="ARBA00022763"/>
    </source>
</evidence>
<keyword evidence="4 8" id="KW-0227">DNA damage</keyword>
<dbReference type="InterPro" id="IPR001238">
    <property type="entry name" value="DNA-binding_RecF"/>
</dbReference>
<keyword evidence="6 8" id="KW-0742">SOS response</keyword>
<name>A0ABY4QL60_9MYCO</name>
<gene>
    <name evidence="8 11" type="primary">recF</name>
    <name evidence="11" type="ORF">M5I08_00015</name>
</gene>
<comment type="subcellular location">
    <subcellularLocation>
        <location evidence="1 8 9">Cytoplasm</location>
    </subcellularLocation>
</comment>
<comment type="function">
    <text evidence="7 8 9">The RecF protein is involved in DNA metabolism; it is required for DNA replication and normal SOS inducibility. RecF binds preferentially to single-stranded, linear DNA. It also seems to bind ATP.</text>
</comment>
<dbReference type="RefSeq" id="WP_219067518.1">
    <property type="nucleotide sequence ID" value="NZ_CAJUXY010000021.1"/>
</dbReference>
<comment type="similarity">
    <text evidence="2 8 9">Belongs to the RecF family.</text>
</comment>
<accession>A0ABY4QL60</accession>
<reference evidence="11" key="1">
    <citation type="submission" date="2022-05" db="EMBL/GenBank/DDBJ databases">
        <title>A methanotrophic Mycobacterium dominates a cave microbial ecosystem.</title>
        <authorList>
            <person name="Van Spanning R.J.M."/>
            <person name="Guan Q."/>
            <person name="Melkonian C."/>
            <person name="Gallant J."/>
            <person name="Polerecky L."/>
            <person name="Flot J.-F."/>
            <person name="Brandt B.W."/>
            <person name="Braster M."/>
            <person name="Iturbe Espinoza P."/>
            <person name="Aerts J."/>
            <person name="Meima-Franke M."/>
            <person name="Piersma S.R."/>
            <person name="Bunduc C."/>
            <person name="Ummels R."/>
            <person name="Pain A."/>
            <person name="Fleming E.J."/>
            <person name="van der Wel N."/>
            <person name="Gherman V.D."/>
            <person name="Sarbu S.M."/>
            <person name="Bodelier P.L.E."/>
            <person name="Bitter W."/>
        </authorList>
    </citation>
    <scope>NUCLEOTIDE SEQUENCE</scope>
    <source>
        <strain evidence="11">Sulfur Cave</strain>
    </source>
</reference>
<evidence type="ECO:0000259" key="10">
    <source>
        <dbReference type="Pfam" id="PF02463"/>
    </source>
</evidence>
<keyword evidence="8 9" id="KW-0547">Nucleotide-binding</keyword>
<feature type="domain" description="RecF/RecN/SMC N-terminal" evidence="10">
    <location>
        <begin position="2"/>
        <end position="349"/>
    </location>
</feature>
<dbReference type="HAMAP" id="MF_00365">
    <property type="entry name" value="RecF"/>
    <property type="match status" value="1"/>
</dbReference>
<dbReference type="InterPro" id="IPR018078">
    <property type="entry name" value="DNA-binding_RecF_CS"/>
</dbReference>
<evidence type="ECO:0000313" key="11">
    <source>
        <dbReference type="EMBL" id="UQX11033.1"/>
    </source>
</evidence>
<dbReference type="PROSITE" id="PS00618">
    <property type="entry name" value="RECF_2"/>
    <property type="match status" value="1"/>
</dbReference>
<evidence type="ECO:0000256" key="5">
    <source>
        <dbReference type="ARBA" id="ARBA00023204"/>
    </source>
</evidence>
<dbReference type="PANTHER" id="PTHR32182">
    <property type="entry name" value="DNA REPLICATION AND REPAIR PROTEIN RECF"/>
    <property type="match status" value="1"/>
</dbReference>
<keyword evidence="8" id="KW-0963">Cytoplasm</keyword>
<keyword evidence="8 9" id="KW-0067">ATP-binding</keyword>
<feature type="binding site" evidence="8">
    <location>
        <begin position="30"/>
        <end position="37"/>
    </location>
    <ligand>
        <name>ATP</name>
        <dbReference type="ChEBI" id="CHEBI:30616"/>
    </ligand>
</feature>
<organism evidence="11 12">
    <name type="scientific">Candidatus Mycobacterium methanotrophicum</name>
    <dbReference type="NCBI Taxonomy" id="2943498"/>
    <lineage>
        <taxon>Bacteria</taxon>
        <taxon>Bacillati</taxon>
        <taxon>Actinomycetota</taxon>
        <taxon>Actinomycetes</taxon>
        <taxon>Mycobacteriales</taxon>
        <taxon>Mycobacteriaceae</taxon>
        <taxon>Mycobacterium</taxon>
    </lineage>
</organism>